<name>A0ABS4IFR5_9BACI</name>
<reference evidence="1 2" key="1">
    <citation type="submission" date="2021-03" db="EMBL/GenBank/DDBJ databases">
        <title>Genomic Encyclopedia of Type Strains, Phase IV (KMG-IV): sequencing the most valuable type-strain genomes for metagenomic binning, comparative biology and taxonomic classification.</title>
        <authorList>
            <person name="Goeker M."/>
        </authorList>
    </citation>
    <scope>NUCLEOTIDE SEQUENCE [LARGE SCALE GENOMIC DNA]</scope>
    <source>
        <strain evidence="1 2">DSM 25609</strain>
    </source>
</reference>
<evidence type="ECO:0000313" key="2">
    <source>
        <dbReference type="Proteomes" id="UP001519345"/>
    </source>
</evidence>
<comment type="caution">
    <text evidence="1">The sequence shown here is derived from an EMBL/GenBank/DDBJ whole genome shotgun (WGS) entry which is preliminary data.</text>
</comment>
<keyword evidence="2" id="KW-1185">Reference proteome</keyword>
<dbReference type="EMBL" id="JAGGKX010000006">
    <property type="protein sequence ID" value="MBP1969455.1"/>
    <property type="molecule type" value="Genomic_DNA"/>
</dbReference>
<organism evidence="1 2">
    <name type="scientific">Virgibacillus natechei</name>
    <dbReference type="NCBI Taxonomy" id="1216297"/>
    <lineage>
        <taxon>Bacteria</taxon>
        <taxon>Bacillati</taxon>
        <taxon>Bacillota</taxon>
        <taxon>Bacilli</taxon>
        <taxon>Bacillales</taxon>
        <taxon>Bacillaceae</taxon>
        <taxon>Virgibacillus</taxon>
    </lineage>
</organism>
<proteinExistence type="predicted"/>
<accession>A0ABS4IFR5</accession>
<evidence type="ECO:0000313" key="1">
    <source>
        <dbReference type="EMBL" id="MBP1969455.1"/>
    </source>
</evidence>
<dbReference type="Proteomes" id="UP001519345">
    <property type="component" value="Unassembled WGS sequence"/>
</dbReference>
<protein>
    <submittedName>
        <fullName evidence="1">Uncharacterized protein</fullName>
    </submittedName>
</protein>
<gene>
    <name evidence="1" type="ORF">J2Z83_001559</name>
</gene>
<sequence length="44" mass="5051">MGYLMVSALMMIDRNLAHKQEGITYLLIKEPVLGILLTFSLHYI</sequence>